<evidence type="ECO:0000256" key="3">
    <source>
        <dbReference type="ARBA" id="ARBA00022692"/>
    </source>
</evidence>
<evidence type="ECO:0000256" key="1">
    <source>
        <dbReference type="ARBA" id="ARBA00004167"/>
    </source>
</evidence>
<organism evidence="11">
    <name type="scientific">Rotundella rotunda</name>
    <dbReference type="NCBI Taxonomy" id="1357779"/>
    <lineage>
        <taxon>Eukaryota</taxon>
        <taxon>Viridiplantae</taxon>
        <taxon>Chlorophyta</taxon>
        <taxon>core chlorophytes</taxon>
        <taxon>Chlorophyceae</taxon>
        <taxon>CS clade</taxon>
        <taxon>Sphaeropleales</taxon>
        <taxon>Rotundellaceae</taxon>
        <taxon>Rotundella</taxon>
    </lineage>
</organism>
<keyword evidence="6 10" id="KW-0793">Thylakoid</keyword>
<evidence type="ECO:0000256" key="10">
    <source>
        <dbReference type="HAMAP-Rule" id="MF_00433"/>
    </source>
</evidence>
<comment type="subunit">
    <text evidence="9 10">The 4 large subunits of the cytochrome b6-f complex are cytochrome b6, subunit IV (17 kDa polypeptide, PetD), cytochrome f and the Rieske protein, while the 4 small subunits are PetG, PetL, PetM and PetN. The complex functions as a dimer.</text>
</comment>
<dbReference type="InterPro" id="IPR007802">
    <property type="entry name" value="Cyt_b6/f_cplx_su6"/>
</dbReference>
<keyword evidence="11" id="KW-0934">Plastid</keyword>
<dbReference type="GO" id="GO:0009535">
    <property type="term" value="C:chloroplast thylakoid membrane"/>
    <property type="evidence" value="ECO:0007669"/>
    <property type="project" value="UniProtKB-SubCell"/>
</dbReference>
<keyword evidence="10" id="KW-0602">Photosynthesis</keyword>
<sequence length="32" mass="3430">MVTIISYVVLLVGALGFSLSLYFGLTKVAKLI</sequence>
<evidence type="ECO:0000256" key="2">
    <source>
        <dbReference type="ARBA" id="ARBA00022448"/>
    </source>
</evidence>
<feature type="transmembrane region" description="Helical" evidence="10">
    <location>
        <begin position="6"/>
        <end position="25"/>
    </location>
</feature>
<dbReference type="HAMAP" id="MF_00433">
    <property type="entry name" value="Cytb6_f_PetL"/>
    <property type="match status" value="1"/>
</dbReference>
<gene>
    <name evidence="10 11" type="primary">petL</name>
</gene>
<keyword evidence="11" id="KW-0150">Chloroplast</keyword>
<comment type="similarity">
    <text evidence="10">Belongs to the PetL family.</text>
</comment>
<dbReference type="GO" id="GO:0009512">
    <property type="term" value="C:cytochrome b6f complex"/>
    <property type="evidence" value="ECO:0007669"/>
    <property type="project" value="InterPro"/>
</dbReference>
<protein>
    <recommendedName>
        <fullName evidence="10">Cytochrome b6-f complex subunit 6</fullName>
    </recommendedName>
    <alternativeName>
        <fullName evidence="10">Cytochrome b6-f complex subunit PetL</fullName>
    </alternativeName>
    <alternativeName>
        <fullName evidence="10">Cytochrome b6-f complex subunit VI</fullName>
    </alternativeName>
</protein>
<accession>A0A140GIL6</accession>
<dbReference type="Pfam" id="PF05115">
    <property type="entry name" value="PetL"/>
    <property type="match status" value="1"/>
</dbReference>
<keyword evidence="7 10" id="KW-0472">Membrane</keyword>
<evidence type="ECO:0000256" key="4">
    <source>
        <dbReference type="ARBA" id="ARBA00022982"/>
    </source>
</evidence>
<comment type="subcellular location">
    <subcellularLocation>
        <location evidence="1">Membrane</location>
        <topology evidence="1">Single-pass membrane protein</topology>
    </subcellularLocation>
    <subcellularLocation>
        <location evidence="10">Plastid</location>
        <location evidence="10">Chloroplast thylakoid membrane</location>
        <topology evidence="10">Single-pass membrane protein</topology>
    </subcellularLocation>
</comment>
<dbReference type="SUPFAM" id="SSF103436">
    <property type="entry name" value="PetL subunit of the cytochrome b6f complex"/>
    <property type="match status" value="1"/>
</dbReference>
<dbReference type="GO" id="GO:0015979">
    <property type="term" value="P:photosynthesis"/>
    <property type="evidence" value="ECO:0007669"/>
    <property type="project" value="UniProtKB-KW"/>
</dbReference>
<evidence type="ECO:0000256" key="7">
    <source>
        <dbReference type="ARBA" id="ARBA00023136"/>
    </source>
</evidence>
<keyword evidence="2 10" id="KW-0813">Transport</keyword>
<evidence type="ECO:0000256" key="5">
    <source>
        <dbReference type="ARBA" id="ARBA00022989"/>
    </source>
</evidence>
<keyword evidence="3 10" id="KW-0812">Transmembrane</keyword>
<dbReference type="GO" id="GO:0009055">
    <property type="term" value="F:electron transfer activity"/>
    <property type="evidence" value="ECO:0007669"/>
    <property type="project" value="InterPro"/>
</dbReference>
<evidence type="ECO:0000256" key="6">
    <source>
        <dbReference type="ARBA" id="ARBA00023078"/>
    </source>
</evidence>
<dbReference type="EMBL" id="KT369354">
    <property type="protein sequence ID" value="AMN09131.1"/>
    <property type="molecule type" value="Genomic_DNA"/>
</dbReference>
<evidence type="ECO:0000256" key="8">
    <source>
        <dbReference type="ARBA" id="ARBA00025197"/>
    </source>
</evidence>
<comment type="function">
    <text evidence="8 10">Component of the cytochrome b6-f complex, which mediates electron transfer between photosystem II (PSII) and photosystem I (PSI), cyclic electron flow around PSI, and state transitions. PetL is important for photoautotrophic growth as well as for electron transfer efficiency and stability of the cytochrome b6-f complex.</text>
</comment>
<keyword evidence="5 10" id="KW-1133">Transmembrane helix</keyword>
<geneLocation type="chloroplast" evidence="11"/>
<evidence type="ECO:0000313" key="11">
    <source>
        <dbReference type="EMBL" id="AMN09131.1"/>
    </source>
</evidence>
<reference evidence="11" key="1">
    <citation type="journal article" date="2016" name="Mol. Phylogenet. Evol.">
        <title>Chloroplast phylogenomic data from the green algal order Sphaeropleales (Chlorophyceae, Chlorophyta) reveal complex patterns of sequence evolution.</title>
        <authorList>
            <person name="Fucikova K."/>
            <person name="Lewis P.O."/>
            <person name="Lewis L.A."/>
        </authorList>
    </citation>
    <scope>NUCLEOTIDE SEQUENCE</scope>
    <source>
        <strain evidence="11">UTEX B 2979</strain>
    </source>
</reference>
<evidence type="ECO:0000256" key="9">
    <source>
        <dbReference type="ARBA" id="ARBA00025834"/>
    </source>
</evidence>
<name>A0A140GIL6_9CHLO</name>
<keyword evidence="4 10" id="KW-0249">Electron transport</keyword>
<dbReference type="AlphaFoldDB" id="A0A140GIL6"/>
<proteinExistence type="inferred from homology"/>